<dbReference type="GO" id="GO:0065002">
    <property type="term" value="P:intracellular protein transmembrane transport"/>
    <property type="evidence" value="ECO:0007669"/>
    <property type="project" value="TreeGrafter"/>
</dbReference>
<sequence>MARRPVDEDVPYRDRRMSLADHLREFRKRLLIAAAALVVGMIVSFILTDSIILAMTEPIRVVAEERGEVGEVTLMFATVTSAFDLRIRISFAVGLLISAPVWLWQIWAFLMPGLTRKEVKYTFGFVASAVPLFFAGAFFGWLILPHLVELMAGFTPVGASNFYDAKYYYDFVFKLLLVVGVSFVTPVFLVALNLAGVMTGKEIMKGWRVAIVIATVFAGAATPAADIVSMLVLAVILTVLFFAAAGLSMLFDRRRRKRDAELLGTSA</sequence>
<comment type="caution">
    <text evidence="8">The sequence shown here is derived from an EMBL/GenBank/DDBJ whole genome shotgun (WGS) entry which is preliminary data.</text>
</comment>
<dbReference type="GO" id="GO:0009977">
    <property type="term" value="F:proton motive force dependent protein transmembrane transporter activity"/>
    <property type="evidence" value="ECO:0007669"/>
    <property type="project" value="TreeGrafter"/>
</dbReference>
<keyword evidence="2 7" id="KW-0812">Transmembrane</keyword>
<keyword evidence="6 7" id="KW-0472">Membrane</keyword>
<dbReference type="HAMAP" id="MF_00902">
    <property type="entry name" value="TatC"/>
    <property type="match status" value="1"/>
</dbReference>
<dbReference type="Proteomes" id="UP000573729">
    <property type="component" value="Unassembled WGS sequence"/>
</dbReference>
<comment type="subunit">
    <text evidence="7">The Tat system comprises two distinct complexes: a TatABC complex, containing multiple copies of TatA, TatB and TatC subunits, and a separate TatA complex, containing only TatA subunits. Substrates initially bind to the TatABC complex, which probably triggers association of the separate TatA complex to form the active translocon.</text>
</comment>
<reference evidence="8 9" key="1">
    <citation type="submission" date="2020-08" db="EMBL/GenBank/DDBJ databases">
        <title>Sequencing the genomes of 1000 actinobacteria strains.</title>
        <authorList>
            <person name="Klenk H.-P."/>
        </authorList>
    </citation>
    <scope>NUCLEOTIDE SEQUENCE [LARGE SCALE GENOMIC DNA]</scope>
    <source>
        <strain evidence="8 9">DSM 24947</strain>
    </source>
</reference>
<evidence type="ECO:0000256" key="5">
    <source>
        <dbReference type="ARBA" id="ARBA00023010"/>
    </source>
</evidence>
<dbReference type="NCBIfam" id="TIGR00945">
    <property type="entry name" value="tatC"/>
    <property type="match status" value="1"/>
</dbReference>
<keyword evidence="7" id="KW-1003">Cell membrane</keyword>
<evidence type="ECO:0000313" key="8">
    <source>
        <dbReference type="EMBL" id="MBB4667505.1"/>
    </source>
</evidence>
<comment type="similarity">
    <text evidence="7">Belongs to the TatC family.</text>
</comment>
<feature type="transmembrane region" description="Helical" evidence="7">
    <location>
        <begin position="89"/>
        <end position="110"/>
    </location>
</feature>
<comment type="subcellular location">
    <subcellularLocation>
        <location evidence="7">Cell membrane</location>
        <topology evidence="7">Multi-pass membrane protein</topology>
    </subcellularLocation>
    <subcellularLocation>
        <location evidence="1">Membrane</location>
        <topology evidence="1">Multi-pass membrane protein</topology>
    </subcellularLocation>
</comment>
<dbReference type="Pfam" id="PF00902">
    <property type="entry name" value="TatC"/>
    <property type="match status" value="1"/>
</dbReference>
<comment type="function">
    <text evidence="7">Part of the twin-arginine translocation (Tat) system that transports large folded proteins containing a characteristic twin-arginine motif in their signal peptide across membranes. Together with TatB, TatC is part of a receptor directly interacting with Tat signal peptides.</text>
</comment>
<evidence type="ECO:0000256" key="7">
    <source>
        <dbReference type="HAMAP-Rule" id="MF_00902"/>
    </source>
</evidence>
<proteinExistence type="inferred from homology"/>
<organism evidence="8 9">
    <name type="scientific">Microbacterium marinum</name>
    <dbReference type="NCBI Taxonomy" id="421115"/>
    <lineage>
        <taxon>Bacteria</taxon>
        <taxon>Bacillati</taxon>
        <taxon>Actinomycetota</taxon>
        <taxon>Actinomycetes</taxon>
        <taxon>Micrococcales</taxon>
        <taxon>Microbacteriaceae</taxon>
        <taxon>Microbacterium</taxon>
    </lineage>
</organism>
<dbReference type="GO" id="GO:0043953">
    <property type="term" value="P:protein transport by the Tat complex"/>
    <property type="evidence" value="ECO:0007669"/>
    <property type="project" value="UniProtKB-UniRule"/>
</dbReference>
<name>A0A7W7FJJ7_9MICO</name>
<dbReference type="PANTHER" id="PTHR30371">
    <property type="entry name" value="SEC-INDEPENDENT PROTEIN TRANSLOCASE PROTEIN TATC"/>
    <property type="match status" value="1"/>
</dbReference>
<protein>
    <recommendedName>
        <fullName evidence="7">Sec-independent protein translocase protein TatC</fullName>
    </recommendedName>
</protein>
<evidence type="ECO:0000313" key="9">
    <source>
        <dbReference type="Proteomes" id="UP000573729"/>
    </source>
</evidence>
<evidence type="ECO:0000256" key="2">
    <source>
        <dbReference type="ARBA" id="ARBA00022692"/>
    </source>
</evidence>
<feature type="transmembrane region" description="Helical" evidence="7">
    <location>
        <begin position="171"/>
        <end position="195"/>
    </location>
</feature>
<dbReference type="PANTHER" id="PTHR30371:SF0">
    <property type="entry name" value="SEC-INDEPENDENT PROTEIN TRANSLOCASE PROTEIN TATC, CHLOROPLASTIC-RELATED"/>
    <property type="match status" value="1"/>
</dbReference>
<accession>A0A7W7FJJ7</accession>
<feature type="transmembrane region" description="Helical" evidence="7">
    <location>
        <begin position="207"/>
        <end position="225"/>
    </location>
</feature>
<keyword evidence="5 7" id="KW-0811">Translocation</keyword>
<evidence type="ECO:0000256" key="6">
    <source>
        <dbReference type="ARBA" id="ARBA00023136"/>
    </source>
</evidence>
<keyword evidence="4 7" id="KW-1133">Transmembrane helix</keyword>
<feature type="transmembrane region" description="Helical" evidence="7">
    <location>
        <begin position="231"/>
        <end position="251"/>
    </location>
</feature>
<dbReference type="InterPro" id="IPR002033">
    <property type="entry name" value="TatC"/>
</dbReference>
<evidence type="ECO:0000256" key="4">
    <source>
        <dbReference type="ARBA" id="ARBA00022989"/>
    </source>
</evidence>
<dbReference type="GO" id="GO:0033281">
    <property type="term" value="C:TAT protein transport complex"/>
    <property type="evidence" value="ECO:0007669"/>
    <property type="project" value="UniProtKB-UniRule"/>
</dbReference>
<evidence type="ECO:0000256" key="3">
    <source>
        <dbReference type="ARBA" id="ARBA00022927"/>
    </source>
</evidence>
<feature type="transmembrane region" description="Helical" evidence="7">
    <location>
        <begin position="122"/>
        <end position="144"/>
    </location>
</feature>
<keyword evidence="9" id="KW-1185">Reference proteome</keyword>
<dbReference type="AlphaFoldDB" id="A0A7W7FJJ7"/>
<gene>
    <name evidence="7" type="primary">tatC</name>
    <name evidence="8" type="ORF">BKA24_002214</name>
</gene>
<dbReference type="EMBL" id="JACHMD010000001">
    <property type="protein sequence ID" value="MBB4667505.1"/>
    <property type="molecule type" value="Genomic_DNA"/>
</dbReference>
<keyword evidence="7" id="KW-0813">Transport</keyword>
<keyword evidence="3 7" id="KW-0653">Protein transport</keyword>
<feature type="transmembrane region" description="Helical" evidence="7">
    <location>
        <begin position="30"/>
        <end position="55"/>
    </location>
</feature>
<dbReference type="PRINTS" id="PR01840">
    <property type="entry name" value="TATCFAMILY"/>
</dbReference>
<evidence type="ECO:0000256" key="1">
    <source>
        <dbReference type="ARBA" id="ARBA00004141"/>
    </source>
</evidence>